<proteinExistence type="predicted"/>
<accession>A0A8H3HII3</accession>
<evidence type="ECO:0000313" key="2">
    <source>
        <dbReference type="EMBL" id="CAE6519497.1"/>
    </source>
</evidence>
<gene>
    <name evidence="2" type="ORF">RDB_LOCUS143409</name>
</gene>
<comment type="caution">
    <text evidence="2">The sequence shown here is derived from an EMBL/GenBank/DDBJ whole genome shotgun (WGS) entry which is preliminary data.</text>
</comment>
<feature type="region of interest" description="Disordered" evidence="1">
    <location>
        <begin position="515"/>
        <end position="613"/>
    </location>
</feature>
<feature type="compositionally biased region" description="Polar residues" evidence="1">
    <location>
        <begin position="647"/>
        <end position="657"/>
    </location>
</feature>
<name>A0A8H3HII3_9AGAM</name>
<organism evidence="2 3">
    <name type="scientific">Rhizoctonia solani</name>
    <dbReference type="NCBI Taxonomy" id="456999"/>
    <lineage>
        <taxon>Eukaryota</taxon>
        <taxon>Fungi</taxon>
        <taxon>Dikarya</taxon>
        <taxon>Basidiomycota</taxon>
        <taxon>Agaricomycotina</taxon>
        <taxon>Agaricomycetes</taxon>
        <taxon>Cantharellales</taxon>
        <taxon>Ceratobasidiaceae</taxon>
        <taxon>Rhizoctonia</taxon>
    </lineage>
</organism>
<dbReference type="EMBL" id="CAJMXA010003879">
    <property type="protein sequence ID" value="CAE6519497.1"/>
    <property type="molecule type" value="Genomic_DNA"/>
</dbReference>
<feature type="region of interest" description="Disordered" evidence="1">
    <location>
        <begin position="337"/>
        <end position="372"/>
    </location>
</feature>
<evidence type="ECO:0000256" key="1">
    <source>
        <dbReference type="SAM" id="MobiDB-lite"/>
    </source>
</evidence>
<feature type="compositionally biased region" description="Basic and acidic residues" evidence="1">
    <location>
        <begin position="746"/>
        <end position="755"/>
    </location>
</feature>
<feature type="compositionally biased region" description="Low complexity" evidence="1">
    <location>
        <begin position="660"/>
        <end position="695"/>
    </location>
</feature>
<evidence type="ECO:0000313" key="3">
    <source>
        <dbReference type="Proteomes" id="UP000663853"/>
    </source>
</evidence>
<feature type="compositionally biased region" description="Polar residues" evidence="1">
    <location>
        <begin position="526"/>
        <end position="546"/>
    </location>
</feature>
<feature type="region of interest" description="Disordered" evidence="1">
    <location>
        <begin position="862"/>
        <end position="901"/>
    </location>
</feature>
<feature type="region of interest" description="Disordered" evidence="1">
    <location>
        <begin position="137"/>
        <end position="259"/>
    </location>
</feature>
<dbReference type="AlphaFoldDB" id="A0A8H3HII3"/>
<reference evidence="2" key="1">
    <citation type="submission" date="2021-01" db="EMBL/GenBank/DDBJ databases">
        <authorList>
            <person name="Kaushik A."/>
        </authorList>
    </citation>
    <scope>NUCLEOTIDE SEQUENCE</scope>
    <source>
        <strain evidence="2">AG6-10EEA</strain>
    </source>
</reference>
<feature type="compositionally biased region" description="Low complexity" evidence="1">
    <location>
        <begin position="558"/>
        <end position="573"/>
    </location>
</feature>
<feature type="compositionally biased region" description="Low complexity" evidence="1">
    <location>
        <begin position="803"/>
        <end position="825"/>
    </location>
</feature>
<feature type="region of interest" description="Disordered" evidence="1">
    <location>
        <begin position="636"/>
        <end position="847"/>
    </location>
</feature>
<protein>
    <submittedName>
        <fullName evidence="2">Uncharacterized protein</fullName>
    </submittedName>
</protein>
<feature type="compositionally biased region" description="Low complexity" evidence="1">
    <location>
        <begin position="157"/>
        <end position="174"/>
    </location>
</feature>
<dbReference type="Proteomes" id="UP000663853">
    <property type="component" value="Unassembled WGS sequence"/>
</dbReference>
<sequence length="942" mass="98465">MDVDSFLSAPIPFDGFVQCDKENAGLDTASDTLAPTSPVGMVTVLTPALLNRGPDSPSQPYKVAQGDMSLDGEKPAAMIRTERKIAEFAGGARRESFPGRHLHTPDVSFNCEEVFLGDKSYSSDATHEGMSFVYSARSSTPVSAHEVRLPSTVQRTASDQGAVVGSSSSASESGMKAPLPAPTSLEGLDGLPSMAPKPRTATPRSPLAFEVDTDTEGKSRAPSKSMPGSEPDPGREFEFVPPHRNNSSERAQVESGPVPPVAGLKPISARAAALRFILPDDSLMEMDSILDVQFPGGMEDEFTAAFARLALGSSNSKPEATKSQSATLGPIGAHQERELADSARQESLTTVERDSQGEVGSTESNPAPGRTNGLYLEDEHTLNITSLGLSGLGNTLLMDMSLDQLRSKPNEVEHGNATFGGSSFAIAGSSATECSTGAMLEAQTPKRTASNSLPHVDDGEVCIEATVRKPRSTNGRMVSDAVVDALRSGRALHRATHSITGTSDVIGPTDKMYGTDERPIGKQMWPGSTASLRRTGSFTTSNTAESRQYPGSAIPLQRTRSTLSLRRTSSATSYQPDFMRPHSRTSVVDVDSEDDQPYTPSLPTVSRGSSRRSSVYALPQPDLLNDLPAPYFERPSSVASVHDRPTSAASMRPTSAASIRPTSAASIRTSSTRPTSVASSLRSGSAASSRRVSGAHLRTSSTTEDELVKGMEALMGDMRKASPTSTTRHAQEIKNVRSTKIGVESGDTKDKRDVTRSGIRQPLGSSTPRLAGSGPGPQSGIGPPKTAGSKVLLGMPGSKYPIGPGARSTAAGSSGASKTMSAASGRSAPMTAGSGTRFTTSTLRSQSSTVRLRASTLGLFAPDGGPGAGQEPKKLTHKASSASVSVTPSTTRSLRAPTTTSSIRTLSARGVGTTTAPTRAAVPAGSIASLREAMRSKGTSKR</sequence>
<feature type="compositionally biased region" description="Low complexity" evidence="1">
    <location>
        <begin position="879"/>
        <end position="893"/>
    </location>
</feature>
<feature type="compositionally biased region" description="Polar residues" evidence="1">
    <location>
        <begin position="833"/>
        <end position="847"/>
    </location>
</feature>